<evidence type="ECO:0000256" key="2">
    <source>
        <dbReference type="RuleBase" id="RU000461"/>
    </source>
</evidence>
<comment type="caution">
    <text evidence="3">The sequence shown here is derived from an EMBL/GenBank/DDBJ whole genome shotgun (WGS) entry which is preliminary data.</text>
</comment>
<sequence length="398" mass="43751">MTTTEPGVSKCPYPFGPNQGLAMDPTYARERVRRITMPFGGDAWLLTRYADVKAVLGEQRLSRAATTARDVPRLTEQFNQPGLLTTMDQPDHSRMRRLTAKALTARRVAAFAPRVLELANSMVDDLVAHGQGADLLPHVAIPLPTTVVCELLGVPVHNREVIHTFARSLTSVTVCTPQEVQAALDSFLEYLGDLVAQRQAVLGDDLLSALIQARDGDEALSEYELIQLVGNMLVAGHDTTSTQIANNLFLLLEDRSRWLALVEDPGLVPNAVEELMRYAPLIAESQSAGIATEDFEVAGVTIKAGDSVMVNTGAANQDPEAFERPEEFDLHRRVNPHLSFGHGIHFCVGTHLARLELRTVLQVLVERLPSLDLAEPAAALPWSLGRFLRQLERLPLVW</sequence>
<dbReference type="PANTHER" id="PTHR46696">
    <property type="entry name" value="P450, PUTATIVE (EUROFUNG)-RELATED"/>
    <property type="match status" value="1"/>
</dbReference>
<accession>A0ABS5AMU9</accession>
<evidence type="ECO:0000313" key="4">
    <source>
        <dbReference type="Proteomes" id="UP001519363"/>
    </source>
</evidence>
<evidence type="ECO:0000313" key="3">
    <source>
        <dbReference type="EMBL" id="MBP2477886.1"/>
    </source>
</evidence>
<evidence type="ECO:0000256" key="1">
    <source>
        <dbReference type="ARBA" id="ARBA00010617"/>
    </source>
</evidence>
<dbReference type="PRINTS" id="PR00359">
    <property type="entry name" value="BP450"/>
</dbReference>
<keyword evidence="2" id="KW-0349">Heme</keyword>
<reference evidence="3 4" key="1">
    <citation type="submission" date="2021-03" db="EMBL/GenBank/DDBJ databases">
        <title>Sequencing the genomes of 1000 actinobacteria strains.</title>
        <authorList>
            <person name="Klenk H.-P."/>
        </authorList>
    </citation>
    <scope>NUCLEOTIDE SEQUENCE [LARGE SCALE GENOMIC DNA]</scope>
    <source>
        <strain evidence="3 4">DSM 44580</strain>
    </source>
</reference>
<organism evidence="3 4">
    <name type="scientific">Crossiella equi</name>
    <dbReference type="NCBI Taxonomy" id="130796"/>
    <lineage>
        <taxon>Bacteria</taxon>
        <taxon>Bacillati</taxon>
        <taxon>Actinomycetota</taxon>
        <taxon>Actinomycetes</taxon>
        <taxon>Pseudonocardiales</taxon>
        <taxon>Pseudonocardiaceae</taxon>
        <taxon>Crossiella</taxon>
    </lineage>
</organism>
<proteinExistence type="inferred from homology"/>
<name>A0ABS5AMU9_9PSEU</name>
<dbReference type="GO" id="GO:0004497">
    <property type="term" value="F:monooxygenase activity"/>
    <property type="evidence" value="ECO:0007669"/>
    <property type="project" value="UniProtKB-KW"/>
</dbReference>
<keyword evidence="2" id="KW-0560">Oxidoreductase</keyword>
<dbReference type="RefSeq" id="WP_086782314.1">
    <property type="nucleotide sequence ID" value="NZ_JAGIOO010000001.1"/>
</dbReference>
<keyword evidence="2 3" id="KW-0503">Monooxygenase</keyword>
<dbReference type="Proteomes" id="UP001519363">
    <property type="component" value="Unassembled WGS sequence"/>
</dbReference>
<dbReference type="Gene3D" id="1.10.630.10">
    <property type="entry name" value="Cytochrome P450"/>
    <property type="match status" value="1"/>
</dbReference>
<protein>
    <submittedName>
        <fullName evidence="3">Cytochrome P450 monooxygenase OleP</fullName>
    </submittedName>
</protein>
<dbReference type="PANTHER" id="PTHR46696:SF1">
    <property type="entry name" value="CYTOCHROME P450 YJIB-RELATED"/>
    <property type="match status" value="1"/>
</dbReference>
<dbReference type="InterPro" id="IPR002397">
    <property type="entry name" value="Cyt_P450_B"/>
</dbReference>
<dbReference type="Pfam" id="PF00067">
    <property type="entry name" value="p450"/>
    <property type="match status" value="1"/>
</dbReference>
<keyword evidence="2" id="KW-0479">Metal-binding</keyword>
<dbReference type="InterPro" id="IPR036396">
    <property type="entry name" value="Cyt_P450_sf"/>
</dbReference>
<keyword evidence="2" id="KW-0408">Iron</keyword>
<dbReference type="PROSITE" id="PS00086">
    <property type="entry name" value="CYTOCHROME_P450"/>
    <property type="match status" value="1"/>
</dbReference>
<keyword evidence="4" id="KW-1185">Reference proteome</keyword>
<dbReference type="InterPro" id="IPR017972">
    <property type="entry name" value="Cyt_P450_CS"/>
</dbReference>
<comment type="similarity">
    <text evidence="1 2">Belongs to the cytochrome P450 family.</text>
</comment>
<dbReference type="SUPFAM" id="SSF48264">
    <property type="entry name" value="Cytochrome P450"/>
    <property type="match status" value="1"/>
</dbReference>
<dbReference type="CDD" id="cd11031">
    <property type="entry name" value="Cyp158A-like"/>
    <property type="match status" value="1"/>
</dbReference>
<gene>
    <name evidence="3" type="ORF">JOF53_006758</name>
</gene>
<dbReference type="InterPro" id="IPR001128">
    <property type="entry name" value="Cyt_P450"/>
</dbReference>
<dbReference type="EMBL" id="JAGIOO010000001">
    <property type="protein sequence ID" value="MBP2477886.1"/>
    <property type="molecule type" value="Genomic_DNA"/>
</dbReference>
<dbReference type="PRINTS" id="PR00385">
    <property type="entry name" value="P450"/>
</dbReference>